<dbReference type="RefSeq" id="WP_234657630.1">
    <property type="nucleotide sequence ID" value="NZ_CP094997.1"/>
</dbReference>
<evidence type="ECO:0000313" key="1">
    <source>
        <dbReference type="EMBL" id="MCF0064683.1"/>
    </source>
</evidence>
<name>A0A9X1PS64_9BACT</name>
<keyword evidence="2" id="KW-1185">Reference proteome</keyword>
<accession>A0A9X1PS64</accession>
<protein>
    <submittedName>
        <fullName evidence="1">Uncharacterized protein</fullName>
    </submittedName>
</protein>
<comment type="caution">
    <text evidence="1">The sequence shown here is derived from an EMBL/GenBank/DDBJ whole genome shotgun (WGS) entry which is preliminary data.</text>
</comment>
<evidence type="ECO:0000313" key="2">
    <source>
        <dbReference type="Proteomes" id="UP001139000"/>
    </source>
</evidence>
<dbReference type="Proteomes" id="UP001139000">
    <property type="component" value="Unassembled WGS sequence"/>
</dbReference>
<gene>
    <name evidence="1" type="ORF">LXM26_24445</name>
</gene>
<dbReference type="EMBL" id="JAJTTC010000008">
    <property type="protein sequence ID" value="MCF0064683.1"/>
    <property type="molecule type" value="Genomic_DNA"/>
</dbReference>
<dbReference type="AlphaFoldDB" id="A0A9X1PS64"/>
<sequence>MASILLPVSSNSFEDVGTKTNSIYYAVYDCCVTNQVPSRDVAFIEQRLGAGNQHEAVANDEKYFRSLREAKAYVNRHFKSGAEYFSLNQSSDPDNIFYTIIDKISYLIA</sequence>
<proteinExistence type="predicted"/>
<organism evidence="1 2">
    <name type="scientific">Dyadobacter chenwenxiniae</name>
    <dbReference type="NCBI Taxonomy" id="2906456"/>
    <lineage>
        <taxon>Bacteria</taxon>
        <taxon>Pseudomonadati</taxon>
        <taxon>Bacteroidota</taxon>
        <taxon>Cytophagia</taxon>
        <taxon>Cytophagales</taxon>
        <taxon>Spirosomataceae</taxon>
        <taxon>Dyadobacter</taxon>
    </lineage>
</organism>
<reference evidence="1" key="1">
    <citation type="submission" date="2021-12" db="EMBL/GenBank/DDBJ databases">
        <title>Novel species in genus Dyadobacter.</title>
        <authorList>
            <person name="Ma C."/>
        </authorList>
    </citation>
    <scope>NUCLEOTIDE SEQUENCE</scope>
    <source>
        <strain evidence="1">LJ419</strain>
    </source>
</reference>